<feature type="domain" description="G-protein coupled receptors family 1 profile" evidence="10">
    <location>
        <begin position="52"/>
        <end position="318"/>
    </location>
</feature>
<comment type="subcellular location">
    <subcellularLocation>
        <location evidence="1">Membrane</location>
        <topology evidence="1">Multi-pass membrane protein</topology>
    </subcellularLocation>
</comment>
<dbReference type="Proteomes" id="UP001163046">
    <property type="component" value="Unassembled WGS sequence"/>
</dbReference>
<dbReference type="PRINTS" id="PR00237">
    <property type="entry name" value="GPCRRHODOPSN"/>
</dbReference>
<dbReference type="PROSITE" id="PS50262">
    <property type="entry name" value="G_PROTEIN_RECEP_F1_2"/>
    <property type="match status" value="1"/>
</dbReference>
<evidence type="ECO:0000313" key="11">
    <source>
        <dbReference type="EMBL" id="KAJ7369859.1"/>
    </source>
</evidence>
<dbReference type="AlphaFoldDB" id="A0A9W9YW59"/>
<keyword evidence="12" id="KW-1185">Reference proteome</keyword>
<keyword evidence="2 8" id="KW-0812">Transmembrane</keyword>
<dbReference type="CDD" id="cd00637">
    <property type="entry name" value="7tm_classA_rhodopsin-like"/>
    <property type="match status" value="1"/>
</dbReference>
<evidence type="ECO:0000256" key="2">
    <source>
        <dbReference type="ARBA" id="ARBA00022692"/>
    </source>
</evidence>
<dbReference type="SUPFAM" id="SSF81321">
    <property type="entry name" value="Family A G protein-coupled receptor-like"/>
    <property type="match status" value="1"/>
</dbReference>
<evidence type="ECO:0000256" key="3">
    <source>
        <dbReference type="ARBA" id="ARBA00022989"/>
    </source>
</evidence>
<feature type="transmembrane region" description="Helical" evidence="9">
    <location>
        <begin position="69"/>
        <end position="89"/>
    </location>
</feature>
<reference evidence="11" key="1">
    <citation type="submission" date="2023-01" db="EMBL/GenBank/DDBJ databases">
        <title>Genome assembly of the deep-sea coral Lophelia pertusa.</title>
        <authorList>
            <person name="Herrera S."/>
            <person name="Cordes E."/>
        </authorList>
    </citation>
    <scope>NUCLEOTIDE SEQUENCE</scope>
    <source>
        <strain evidence="11">USNM1676648</strain>
        <tissue evidence="11">Polyp</tissue>
    </source>
</reference>
<feature type="transmembrane region" description="Helical" evidence="9">
    <location>
        <begin position="208"/>
        <end position="236"/>
    </location>
</feature>
<feature type="transmembrane region" description="Helical" evidence="9">
    <location>
        <begin position="109"/>
        <end position="136"/>
    </location>
</feature>
<protein>
    <recommendedName>
        <fullName evidence="10">G-protein coupled receptors family 1 profile domain-containing protein</fullName>
    </recommendedName>
</protein>
<dbReference type="Gene3D" id="1.20.1070.10">
    <property type="entry name" value="Rhodopsin 7-helix transmembrane proteins"/>
    <property type="match status" value="1"/>
</dbReference>
<dbReference type="OrthoDB" id="5975505at2759"/>
<keyword evidence="6 8" id="KW-0675">Receptor</keyword>
<keyword evidence="4 8" id="KW-0297">G-protein coupled receptor</keyword>
<evidence type="ECO:0000256" key="9">
    <source>
        <dbReference type="SAM" id="Phobius"/>
    </source>
</evidence>
<dbReference type="InterPro" id="IPR017452">
    <property type="entry name" value="GPCR_Rhodpsn_7TM"/>
</dbReference>
<dbReference type="FunFam" id="1.20.1070.10:FF:000291">
    <property type="entry name" value="Predicted protein"/>
    <property type="match status" value="1"/>
</dbReference>
<organism evidence="11 12">
    <name type="scientific">Desmophyllum pertusum</name>
    <dbReference type="NCBI Taxonomy" id="174260"/>
    <lineage>
        <taxon>Eukaryota</taxon>
        <taxon>Metazoa</taxon>
        <taxon>Cnidaria</taxon>
        <taxon>Anthozoa</taxon>
        <taxon>Hexacorallia</taxon>
        <taxon>Scleractinia</taxon>
        <taxon>Caryophylliina</taxon>
        <taxon>Caryophylliidae</taxon>
        <taxon>Desmophyllum</taxon>
    </lineage>
</organism>
<dbReference type="PANTHER" id="PTHR45695:SF9">
    <property type="entry name" value="LEUCOKININ RECEPTOR"/>
    <property type="match status" value="1"/>
</dbReference>
<dbReference type="PROSITE" id="PS00237">
    <property type="entry name" value="G_PROTEIN_RECEP_F1_1"/>
    <property type="match status" value="1"/>
</dbReference>
<dbReference type="GO" id="GO:0004930">
    <property type="term" value="F:G protein-coupled receptor activity"/>
    <property type="evidence" value="ECO:0007669"/>
    <property type="project" value="UniProtKB-KW"/>
</dbReference>
<evidence type="ECO:0000256" key="7">
    <source>
        <dbReference type="ARBA" id="ARBA00023224"/>
    </source>
</evidence>
<evidence type="ECO:0000313" key="12">
    <source>
        <dbReference type="Proteomes" id="UP001163046"/>
    </source>
</evidence>
<gene>
    <name evidence="11" type="ORF">OS493_035935</name>
</gene>
<feature type="transmembrane region" description="Helical" evidence="9">
    <location>
        <begin position="157"/>
        <end position="175"/>
    </location>
</feature>
<evidence type="ECO:0000256" key="5">
    <source>
        <dbReference type="ARBA" id="ARBA00023136"/>
    </source>
</evidence>
<feature type="transmembrane region" description="Helical" evidence="9">
    <location>
        <begin position="36"/>
        <end position="57"/>
    </location>
</feature>
<comment type="similarity">
    <text evidence="8">Belongs to the G-protein coupled receptor 1 family.</text>
</comment>
<proteinExistence type="inferred from homology"/>
<name>A0A9W9YW59_9CNID</name>
<evidence type="ECO:0000259" key="10">
    <source>
        <dbReference type="PROSITE" id="PS50262"/>
    </source>
</evidence>
<keyword evidence="5 9" id="KW-0472">Membrane</keyword>
<dbReference type="SMART" id="SM01381">
    <property type="entry name" value="7TM_GPCR_Srsx"/>
    <property type="match status" value="1"/>
</dbReference>
<sequence>MSNNLTNDTLPDEYEDEYDMYDSCPPIGKETALENVAKITACVLTITISLIGNILIISVTRRTRSMQKIAYNFVVNMAIADLCTTIINMPETLAVEIRDTDEWIPGDVGMVLCKLLPFCQEVCAFCSILSLLAIALDRFFAICFPLKRIMTRRLSKIIIISAWLIPCLASAPMFVANNVVHEDIDGLSVYCVEEWPAPFDPFEASRDYTIILFVLFYMLPLIIISTLYSCVIYKIWRRKTPGNRSTSTNRLYSRSRKKALKMFIAIVVCFTLCWLPYHVVFFLQTYNENFSKCGIPDDLYFMSSFFAHAISALNPCIYMTFNKDYRTGAKRLLASCTRRSNALYPDVISATANSNSRTGVNEDQEMTTFHSRSPRSGIRNVMQRKIHPIDQSIPKLQAYVVNYNHGFAE</sequence>
<accession>A0A9W9YW59</accession>
<evidence type="ECO:0000256" key="4">
    <source>
        <dbReference type="ARBA" id="ARBA00023040"/>
    </source>
</evidence>
<dbReference type="PANTHER" id="PTHR45695">
    <property type="entry name" value="LEUCOKININ RECEPTOR-RELATED"/>
    <property type="match status" value="1"/>
</dbReference>
<evidence type="ECO:0000256" key="6">
    <source>
        <dbReference type="ARBA" id="ARBA00023170"/>
    </source>
</evidence>
<dbReference type="GO" id="GO:0005886">
    <property type="term" value="C:plasma membrane"/>
    <property type="evidence" value="ECO:0007669"/>
    <property type="project" value="TreeGrafter"/>
</dbReference>
<feature type="transmembrane region" description="Helical" evidence="9">
    <location>
        <begin position="299"/>
        <end position="321"/>
    </location>
</feature>
<keyword evidence="7 8" id="KW-0807">Transducer</keyword>
<dbReference type="InterPro" id="IPR000276">
    <property type="entry name" value="GPCR_Rhodpsn"/>
</dbReference>
<evidence type="ECO:0000256" key="1">
    <source>
        <dbReference type="ARBA" id="ARBA00004141"/>
    </source>
</evidence>
<feature type="transmembrane region" description="Helical" evidence="9">
    <location>
        <begin position="259"/>
        <end position="279"/>
    </location>
</feature>
<evidence type="ECO:0000256" key="8">
    <source>
        <dbReference type="RuleBase" id="RU000688"/>
    </source>
</evidence>
<comment type="caution">
    <text evidence="11">The sequence shown here is derived from an EMBL/GenBank/DDBJ whole genome shotgun (WGS) entry which is preliminary data.</text>
</comment>
<keyword evidence="3 9" id="KW-1133">Transmembrane helix</keyword>
<dbReference type="Pfam" id="PF00001">
    <property type="entry name" value="7tm_1"/>
    <property type="match status" value="1"/>
</dbReference>
<dbReference type="EMBL" id="MU826882">
    <property type="protein sequence ID" value="KAJ7369859.1"/>
    <property type="molecule type" value="Genomic_DNA"/>
</dbReference>